<keyword evidence="8" id="KW-1185">Reference proteome</keyword>
<evidence type="ECO:0000313" key="7">
    <source>
        <dbReference type="EMBL" id="SET65293.1"/>
    </source>
</evidence>
<keyword evidence="4 5" id="KW-0012">Acyltransferase</keyword>
<keyword evidence="2 5" id="KW-0963">Cytoplasm</keyword>
<gene>
    <name evidence="5" type="primary">rimI</name>
    <name evidence="7" type="ORF">SAMN04487962_11575</name>
</gene>
<dbReference type="HAMAP" id="MF_02210">
    <property type="entry name" value="RimI"/>
    <property type="match status" value="1"/>
</dbReference>
<feature type="active site" description="Proton acceptor" evidence="5">
    <location>
        <position position="115"/>
    </location>
</feature>
<comment type="function">
    <text evidence="5">Acetylates the N-terminal alanine of ribosomal protein bS18.</text>
</comment>
<dbReference type="PANTHER" id="PTHR43420:SF51">
    <property type="entry name" value="PEPTIDYL-LYSINE N-ACETYLTRANSFERASE YIAC"/>
    <property type="match status" value="1"/>
</dbReference>
<dbReference type="GO" id="GO:0008999">
    <property type="term" value="F:protein-N-terminal-alanine acetyltransferase activity"/>
    <property type="evidence" value="ECO:0007669"/>
    <property type="project" value="UniProtKB-UniRule"/>
</dbReference>
<evidence type="ECO:0000256" key="2">
    <source>
        <dbReference type="ARBA" id="ARBA00022490"/>
    </source>
</evidence>
<dbReference type="AlphaFoldDB" id="A0A1I0G3U9"/>
<feature type="binding site" evidence="5">
    <location>
        <position position="120"/>
    </location>
    <ligand>
        <name>acetyl-CoA</name>
        <dbReference type="ChEBI" id="CHEBI:57288"/>
    </ligand>
</feature>
<evidence type="ECO:0000259" key="6">
    <source>
        <dbReference type="PROSITE" id="PS51186"/>
    </source>
</evidence>
<feature type="domain" description="N-acetyltransferase" evidence="6">
    <location>
        <begin position="14"/>
        <end position="159"/>
    </location>
</feature>
<evidence type="ECO:0000256" key="1">
    <source>
        <dbReference type="ARBA" id="ARBA00005395"/>
    </source>
</evidence>
<dbReference type="Proteomes" id="UP000198762">
    <property type="component" value="Unassembled WGS sequence"/>
</dbReference>
<dbReference type="CDD" id="cd04301">
    <property type="entry name" value="NAT_SF"/>
    <property type="match status" value="1"/>
</dbReference>
<dbReference type="STRING" id="430453.SAMN04487962_11575"/>
<dbReference type="PANTHER" id="PTHR43420">
    <property type="entry name" value="ACETYLTRANSFERASE"/>
    <property type="match status" value="1"/>
</dbReference>
<keyword evidence="3 5" id="KW-0808">Transferase</keyword>
<dbReference type="GO" id="GO:0005737">
    <property type="term" value="C:cytoplasm"/>
    <property type="evidence" value="ECO:0007669"/>
    <property type="project" value="UniProtKB-SubCell"/>
</dbReference>
<evidence type="ECO:0000256" key="3">
    <source>
        <dbReference type="ARBA" id="ARBA00022679"/>
    </source>
</evidence>
<dbReference type="OrthoDB" id="9796919at2"/>
<comment type="caution">
    <text evidence="5">Lacks conserved residue(s) required for the propagation of feature annotation.</text>
</comment>
<dbReference type="RefSeq" id="WP_091853418.1">
    <property type="nucleotide sequence ID" value="NZ_FOHZ01000015.1"/>
</dbReference>
<comment type="subcellular location">
    <subcellularLocation>
        <location evidence="5">Cytoplasm</location>
    </subcellularLocation>
</comment>
<dbReference type="EMBL" id="FOHZ01000015">
    <property type="protein sequence ID" value="SET65293.1"/>
    <property type="molecule type" value="Genomic_DNA"/>
</dbReference>
<organism evidence="7 8">
    <name type="scientific">Marinobacter segnicrescens</name>
    <dbReference type="NCBI Taxonomy" id="430453"/>
    <lineage>
        <taxon>Bacteria</taxon>
        <taxon>Pseudomonadati</taxon>
        <taxon>Pseudomonadota</taxon>
        <taxon>Gammaproteobacteria</taxon>
        <taxon>Pseudomonadales</taxon>
        <taxon>Marinobacteraceae</taxon>
        <taxon>Marinobacter</taxon>
    </lineage>
</organism>
<dbReference type="Gene3D" id="3.40.630.30">
    <property type="match status" value="1"/>
</dbReference>
<dbReference type="InterPro" id="IPR050680">
    <property type="entry name" value="YpeA/RimI_acetyltransf"/>
</dbReference>
<sequence>MSGMCSVSDRYLEVVVRELTQGDLPAILDIEHQGYSHPWSEGVFRDTFRSGYSLLGIEQAGRLEAYAVQATLFDEAHLLNLCVRPASRGRGYARQLLRVLLAESACQGLQRMVLEVRVGNRSARRLYQSEGFVVVGERPGYYPDGAGREDAIVMALGLAGPADPTS</sequence>
<proteinExistence type="inferred from homology"/>
<dbReference type="InterPro" id="IPR016181">
    <property type="entry name" value="Acyl_CoA_acyltransferase"/>
</dbReference>
<dbReference type="EC" id="2.3.1.266" evidence="5"/>
<reference evidence="8" key="1">
    <citation type="submission" date="2016-10" db="EMBL/GenBank/DDBJ databases">
        <authorList>
            <person name="Varghese N."/>
            <person name="Submissions S."/>
        </authorList>
    </citation>
    <scope>NUCLEOTIDE SEQUENCE [LARGE SCALE GENOMIC DNA]</scope>
    <source>
        <strain evidence="8">CGMCC 1.6489</strain>
    </source>
</reference>
<accession>A0A1I0G3U9</accession>
<feature type="active site" description="Proton donor" evidence="5">
    <location>
        <position position="127"/>
    </location>
</feature>
<dbReference type="InterPro" id="IPR006464">
    <property type="entry name" value="AcTrfase_RimI/Ard1"/>
</dbReference>
<comment type="similarity">
    <text evidence="1 5">Belongs to the acetyltransferase family. RimI subfamily.</text>
</comment>
<evidence type="ECO:0000256" key="5">
    <source>
        <dbReference type="HAMAP-Rule" id="MF_02210"/>
    </source>
</evidence>
<dbReference type="InterPro" id="IPR043690">
    <property type="entry name" value="RimI"/>
</dbReference>
<dbReference type="InterPro" id="IPR000182">
    <property type="entry name" value="GNAT_dom"/>
</dbReference>
<evidence type="ECO:0000256" key="4">
    <source>
        <dbReference type="ARBA" id="ARBA00023315"/>
    </source>
</evidence>
<comment type="catalytic activity">
    <reaction evidence="5">
        <text>N-terminal L-alanyl-[ribosomal protein bS18] + acetyl-CoA = N-terminal N(alpha)-acetyl-L-alanyl-[ribosomal protein bS18] + CoA + H(+)</text>
        <dbReference type="Rhea" id="RHEA:43756"/>
        <dbReference type="Rhea" id="RHEA-COMP:10676"/>
        <dbReference type="Rhea" id="RHEA-COMP:10677"/>
        <dbReference type="ChEBI" id="CHEBI:15378"/>
        <dbReference type="ChEBI" id="CHEBI:57287"/>
        <dbReference type="ChEBI" id="CHEBI:57288"/>
        <dbReference type="ChEBI" id="CHEBI:64718"/>
        <dbReference type="ChEBI" id="CHEBI:83683"/>
        <dbReference type="EC" id="2.3.1.266"/>
    </reaction>
</comment>
<protein>
    <recommendedName>
        <fullName evidence="5">[Ribosomal protein bS18]-alanine N-acetyltransferase</fullName>
        <ecNumber evidence="5">2.3.1.266</ecNumber>
    </recommendedName>
</protein>
<dbReference type="SUPFAM" id="SSF55729">
    <property type="entry name" value="Acyl-CoA N-acyltransferases (Nat)"/>
    <property type="match status" value="1"/>
</dbReference>
<dbReference type="PROSITE" id="PS51186">
    <property type="entry name" value="GNAT"/>
    <property type="match status" value="1"/>
</dbReference>
<evidence type="ECO:0000313" key="8">
    <source>
        <dbReference type="Proteomes" id="UP000198762"/>
    </source>
</evidence>
<dbReference type="Pfam" id="PF00583">
    <property type="entry name" value="Acetyltransf_1"/>
    <property type="match status" value="1"/>
</dbReference>
<name>A0A1I0G3U9_9GAMM</name>
<dbReference type="NCBIfam" id="TIGR01575">
    <property type="entry name" value="rimI"/>
    <property type="match status" value="1"/>
</dbReference>